<evidence type="ECO:0000256" key="3">
    <source>
        <dbReference type="ARBA" id="ARBA00023274"/>
    </source>
</evidence>
<name>A0AAP0EGA5_9MAGN</name>
<dbReference type="AlphaFoldDB" id="A0AAP0EGA5"/>
<proteinExistence type="inferred from homology"/>
<dbReference type="Proteomes" id="UP001420932">
    <property type="component" value="Unassembled WGS sequence"/>
</dbReference>
<accession>A0AAP0EGA5</accession>
<keyword evidence="6" id="KW-1185">Reference proteome</keyword>
<protein>
    <recommendedName>
        <fullName evidence="4">Large ribosomal subunit protein uL11 N-terminal domain-containing protein</fullName>
    </recommendedName>
</protein>
<dbReference type="GO" id="GO:0006412">
    <property type="term" value="P:translation"/>
    <property type="evidence" value="ECO:0007669"/>
    <property type="project" value="InterPro"/>
</dbReference>
<evidence type="ECO:0000259" key="4">
    <source>
        <dbReference type="Pfam" id="PF03946"/>
    </source>
</evidence>
<organism evidence="5 6">
    <name type="scientific">Stephania yunnanensis</name>
    <dbReference type="NCBI Taxonomy" id="152371"/>
    <lineage>
        <taxon>Eukaryota</taxon>
        <taxon>Viridiplantae</taxon>
        <taxon>Streptophyta</taxon>
        <taxon>Embryophyta</taxon>
        <taxon>Tracheophyta</taxon>
        <taxon>Spermatophyta</taxon>
        <taxon>Magnoliopsida</taxon>
        <taxon>Ranunculales</taxon>
        <taxon>Menispermaceae</taxon>
        <taxon>Menispermoideae</taxon>
        <taxon>Cissampelideae</taxon>
        <taxon>Stephania</taxon>
    </lineage>
</organism>
<dbReference type="Pfam" id="PF03946">
    <property type="entry name" value="Ribosomal_L11_N"/>
    <property type="match status" value="1"/>
</dbReference>
<evidence type="ECO:0000313" key="6">
    <source>
        <dbReference type="Proteomes" id="UP001420932"/>
    </source>
</evidence>
<evidence type="ECO:0000313" key="5">
    <source>
        <dbReference type="EMBL" id="KAK9092906.1"/>
    </source>
</evidence>
<sequence length="68" mass="7159">MDRRKLERKLCGTLSSIHLGGDVYVRVTGGEVGAASSPAPKIGPLGLSPKKIGEDIAKETAKDRKGLE</sequence>
<dbReference type="GO" id="GO:0070180">
    <property type="term" value="F:large ribosomal subunit rRNA binding"/>
    <property type="evidence" value="ECO:0007669"/>
    <property type="project" value="TreeGrafter"/>
</dbReference>
<dbReference type="InterPro" id="IPR020784">
    <property type="entry name" value="Ribosomal_uL11_N"/>
</dbReference>
<reference evidence="5 6" key="1">
    <citation type="submission" date="2024-01" db="EMBL/GenBank/DDBJ databases">
        <title>Genome assemblies of Stephania.</title>
        <authorList>
            <person name="Yang L."/>
        </authorList>
    </citation>
    <scope>NUCLEOTIDE SEQUENCE [LARGE SCALE GENOMIC DNA]</scope>
    <source>
        <strain evidence="5">YNDBR</strain>
        <tissue evidence="5">Leaf</tissue>
    </source>
</reference>
<dbReference type="InterPro" id="IPR000911">
    <property type="entry name" value="Ribosomal_uL11"/>
</dbReference>
<dbReference type="PANTHER" id="PTHR11661">
    <property type="entry name" value="60S RIBOSOMAL PROTEIN L12"/>
    <property type="match status" value="1"/>
</dbReference>
<evidence type="ECO:0000256" key="2">
    <source>
        <dbReference type="ARBA" id="ARBA00022980"/>
    </source>
</evidence>
<comment type="similarity">
    <text evidence="1">Belongs to the universal ribosomal protein uL11 family.</text>
</comment>
<feature type="domain" description="Large ribosomal subunit protein uL11 N-terminal" evidence="4">
    <location>
        <begin position="23"/>
        <end position="67"/>
    </location>
</feature>
<dbReference type="SUPFAM" id="SSF54747">
    <property type="entry name" value="Ribosomal L11/L12e N-terminal domain"/>
    <property type="match status" value="1"/>
</dbReference>
<gene>
    <name evidence="5" type="ORF">Syun_027817</name>
</gene>
<evidence type="ECO:0000256" key="1">
    <source>
        <dbReference type="ARBA" id="ARBA00010537"/>
    </source>
</evidence>
<dbReference type="InterPro" id="IPR036796">
    <property type="entry name" value="Ribosomal_uL11_N_sf"/>
</dbReference>
<dbReference type="Gene3D" id="3.30.1550.10">
    <property type="entry name" value="Ribosomal protein L11/L12, N-terminal domain"/>
    <property type="match status" value="1"/>
</dbReference>
<comment type="caution">
    <text evidence="5">The sequence shown here is derived from an EMBL/GenBank/DDBJ whole genome shotgun (WGS) entry which is preliminary data.</text>
</comment>
<keyword evidence="2" id="KW-0689">Ribosomal protein</keyword>
<dbReference type="PANTHER" id="PTHR11661:SF2">
    <property type="entry name" value="LARGE RIBOSOMAL SUBUNIT PROTEIN UL11"/>
    <property type="match status" value="1"/>
</dbReference>
<dbReference type="GO" id="GO:0003735">
    <property type="term" value="F:structural constituent of ribosome"/>
    <property type="evidence" value="ECO:0007669"/>
    <property type="project" value="InterPro"/>
</dbReference>
<dbReference type="GO" id="GO:0022625">
    <property type="term" value="C:cytosolic large ribosomal subunit"/>
    <property type="evidence" value="ECO:0007669"/>
    <property type="project" value="TreeGrafter"/>
</dbReference>
<keyword evidence="3" id="KW-0687">Ribonucleoprotein</keyword>
<dbReference type="EMBL" id="JBBNAF010000012">
    <property type="protein sequence ID" value="KAK9092906.1"/>
    <property type="molecule type" value="Genomic_DNA"/>
</dbReference>